<gene>
    <name evidence="2" type="ORF">HAX54_052856</name>
</gene>
<evidence type="ECO:0000313" key="2">
    <source>
        <dbReference type="EMBL" id="MCE3214603.1"/>
    </source>
</evidence>
<organism evidence="2 3">
    <name type="scientific">Datura stramonium</name>
    <name type="common">Jimsonweed</name>
    <name type="synonym">Common thornapple</name>
    <dbReference type="NCBI Taxonomy" id="4076"/>
    <lineage>
        <taxon>Eukaryota</taxon>
        <taxon>Viridiplantae</taxon>
        <taxon>Streptophyta</taxon>
        <taxon>Embryophyta</taxon>
        <taxon>Tracheophyta</taxon>
        <taxon>Spermatophyta</taxon>
        <taxon>Magnoliopsida</taxon>
        <taxon>eudicotyledons</taxon>
        <taxon>Gunneridae</taxon>
        <taxon>Pentapetalae</taxon>
        <taxon>asterids</taxon>
        <taxon>lamiids</taxon>
        <taxon>Solanales</taxon>
        <taxon>Solanaceae</taxon>
        <taxon>Solanoideae</taxon>
        <taxon>Datureae</taxon>
        <taxon>Datura</taxon>
    </lineage>
</organism>
<proteinExistence type="predicted"/>
<protein>
    <recommendedName>
        <fullName evidence="4">MAGE domain-containing protein</fullName>
    </recommendedName>
</protein>
<comment type="caution">
    <text evidence="2">The sequence shown here is derived from an EMBL/GenBank/DDBJ whole genome shotgun (WGS) entry which is preliminary data.</text>
</comment>
<dbReference type="EMBL" id="JACEIK010009691">
    <property type="protein sequence ID" value="MCE3214603.1"/>
    <property type="molecule type" value="Genomic_DNA"/>
</dbReference>
<name>A0ABS8WR10_DATST</name>
<accession>A0ABS8WR10</accession>
<feature type="compositionally biased region" description="Polar residues" evidence="1">
    <location>
        <begin position="12"/>
        <end position="24"/>
    </location>
</feature>
<feature type="region of interest" description="Disordered" evidence="1">
    <location>
        <begin position="1"/>
        <end position="63"/>
    </location>
</feature>
<dbReference type="Proteomes" id="UP000823775">
    <property type="component" value="Unassembled WGS sequence"/>
</dbReference>
<reference evidence="2 3" key="1">
    <citation type="journal article" date="2021" name="BMC Genomics">
        <title>Datura genome reveals duplications of psychoactive alkaloid biosynthetic genes and high mutation rate following tissue culture.</title>
        <authorList>
            <person name="Rajewski A."/>
            <person name="Carter-House D."/>
            <person name="Stajich J."/>
            <person name="Litt A."/>
        </authorList>
    </citation>
    <scope>NUCLEOTIDE SEQUENCE [LARGE SCALE GENOMIC DNA]</scope>
    <source>
        <strain evidence="2">AR-01</strain>
    </source>
</reference>
<evidence type="ECO:0000256" key="1">
    <source>
        <dbReference type="SAM" id="MobiDB-lite"/>
    </source>
</evidence>
<evidence type="ECO:0008006" key="4">
    <source>
        <dbReference type="Google" id="ProtNLM"/>
    </source>
</evidence>
<keyword evidence="3" id="KW-1185">Reference proteome</keyword>
<sequence length="127" mass="14036">MPPEFQTKRRSNNTPTRRQRAVTTRSKEGGDVSEVANASESGDEDLGSNKASGTGEESSSRKVTVEEIWERASRYGKSFLFSYLIARLCHEAQPFTSRDTFFEDLPEESALVDTPASMGEGACYDLS</sequence>
<evidence type="ECO:0000313" key="3">
    <source>
        <dbReference type="Proteomes" id="UP000823775"/>
    </source>
</evidence>